<dbReference type="Gene3D" id="1.10.287.130">
    <property type="match status" value="1"/>
</dbReference>
<keyword evidence="9" id="KW-0843">Virulence</keyword>
<feature type="domain" description="Histidine kinase" evidence="11">
    <location>
        <begin position="272"/>
        <end position="484"/>
    </location>
</feature>
<protein>
    <recommendedName>
        <fullName evidence="3">histidine kinase</fullName>
        <ecNumber evidence="3">2.7.13.3</ecNumber>
    </recommendedName>
</protein>
<evidence type="ECO:0000256" key="6">
    <source>
        <dbReference type="ARBA" id="ARBA00022679"/>
    </source>
</evidence>
<proteinExistence type="predicted"/>
<comment type="catalytic activity">
    <reaction evidence="1">
        <text>ATP + protein L-histidine = ADP + protein N-phospho-L-histidine.</text>
        <dbReference type="EC" id="2.7.13.3"/>
    </reaction>
</comment>
<evidence type="ECO:0000256" key="2">
    <source>
        <dbReference type="ARBA" id="ARBA00004651"/>
    </source>
</evidence>
<keyword evidence="8" id="KW-0902">Two-component regulatory system</keyword>
<dbReference type="Proteomes" id="UP001231124">
    <property type="component" value="Unassembled WGS sequence"/>
</dbReference>
<reference evidence="12 13" key="1">
    <citation type="submission" date="2023-07" db="EMBL/GenBank/DDBJ databases">
        <title>Genomic Encyclopedia of Type Strains, Phase IV (KMG-IV): sequencing the most valuable type-strain genomes for metagenomic binning, comparative biology and taxonomic classification.</title>
        <authorList>
            <person name="Goeker M."/>
        </authorList>
    </citation>
    <scope>NUCLEOTIDE SEQUENCE [LARGE SCALE GENOMIC DNA]</scope>
    <source>
        <strain evidence="12 13">DSM 19013</strain>
    </source>
</reference>
<dbReference type="Pfam" id="PF02518">
    <property type="entry name" value="HATPase_c"/>
    <property type="match status" value="1"/>
</dbReference>
<evidence type="ECO:0000313" key="13">
    <source>
        <dbReference type="Proteomes" id="UP001231124"/>
    </source>
</evidence>
<dbReference type="EC" id="2.7.13.3" evidence="3"/>
<feature type="transmembrane region" description="Helical" evidence="10">
    <location>
        <begin position="179"/>
        <end position="202"/>
    </location>
</feature>
<dbReference type="PANTHER" id="PTHR44936:SF9">
    <property type="entry name" value="SENSOR PROTEIN CREC"/>
    <property type="match status" value="1"/>
</dbReference>
<evidence type="ECO:0000256" key="5">
    <source>
        <dbReference type="ARBA" id="ARBA00022553"/>
    </source>
</evidence>
<accession>A0ABU0HZA1</accession>
<gene>
    <name evidence="12" type="ORF">QO012_002151</name>
</gene>
<dbReference type="PROSITE" id="PS50109">
    <property type="entry name" value="HIS_KIN"/>
    <property type="match status" value="1"/>
</dbReference>
<keyword evidence="7 12" id="KW-0418">Kinase</keyword>
<evidence type="ECO:0000256" key="4">
    <source>
        <dbReference type="ARBA" id="ARBA00022475"/>
    </source>
</evidence>
<dbReference type="InterPro" id="IPR050980">
    <property type="entry name" value="2C_sensor_his_kinase"/>
</dbReference>
<dbReference type="PANTHER" id="PTHR44936">
    <property type="entry name" value="SENSOR PROTEIN CREC"/>
    <property type="match status" value="1"/>
</dbReference>
<evidence type="ECO:0000256" key="7">
    <source>
        <dbReference type="ARBA" id="ARBA00022777"/>
    </source>
</evidence>
<dbReference type="GO" id="GO:0016301">
    <property type="term" value="F:kinase activity"/>
    <property type="evidence" value="ECO:0007669"/>
    <property type="project" value="UniProtKB-KW"/>
</dbReference>
<evidence type="ECO:0000313" key="12">
    <source>
        <dbReference type="EMBL" id="MDQ0447651.1"/>
    </source>
</evidence>
<keyword evidence="10" id="KW-0472">Membrane</keyword>
<keyword evidence="10" id="KW-0812">Transmembrane</keyword>
<comment type="subcellular location">
    <subcellularLocation>
        <location evidence="2">Cell membrane</location>
        <topology evidence="2">Multi-pass membrane protein</topology>
    </subcellularLocation>
</comment>
<dbReference type="SUPFAM" id="SSF55874">
    <property type="entry name" value="ATPase domain of HSP90 chaperone/DNA topoisomerase II/histidine kinase"/>
    <property type="match status" value="1"/>
</dbReference>
<comment type="caution">
    <text evidence="12">The sequence shown here is derived from an EMBL/GenBank/DDBJ whole genome shotgun (WGS) entry which is preliminary data.</text>
</comment>
<dbReference type="SMART" id="SM00387">
    <property type="entry name" value="HATPase_c"/>
    <property type="match status" value="1"/>
</dbReference>
<keyword evidence="10" id="KW-1133">Transmembrane helix</keyword>
<dbReference type="RefSeq" id="WP_238202797.1">
    <property type="nucleotide sequence ID" value="NZ_BPQE01000011.1"/>
</dbReference>
<evidence type="ECO:0000256" key="8">
    <source>
        <dbReference type="ARBA" id="ARBA00023012"/>
    </source>
</evidence>
<dbReference type="EMBL" id="JAUSVP010000005">
    <property type="protein sequence ID" value="MDQ0447651.1"/>
    <property type="molecule type" value="Genomic_DNA"/>
</dbReference>
<evidence type="ECO:0000256" key="3">
    <source>
        <dbReference type="ARBA" id="ARBA00012438"/>
    </source>
</evidence>
<keyword evidence="6" id="KW-0808">Transferase</keyword>
<dbReference type="CDD" id="cd00082">
    <property type="entry name" value="HisKA"/>
    <property type="match status" value="1"/>
</dbReference>
<sequence>MRIDSLRARLLALWIMLLASCAATAYLLYGLYTQSTTVQVAEAEVAATRGCRAIIDRMTGERGRRAPETSPERATALALAGLPGVEGGVWTAAKGPVAYAFPTYEGTGPKTDVPAAERSAIEEINAEALRVEHAVTLRRPSRTQVLVLQSCPLRVYAPDATAWTMLRTHVNEGPAYSRLLAGFGFLAITVVGSAVFLGRFLIGFSRRIARLEAALAAPVAETEDLPHLSATGEPELDRLVDALNAAGERLRAAHERAMGAERLAAVGRLAANLAHEVRNPIAAMRLKAENALASGDPERSATALRAVLGQIARVDALLRDLLNLTQPRSIARSPTPVSGLLRECTQLHEDFARAKGVSVAVEPGDLPGDDHPHLDRAQIARALDNLILNGIQHCPSGGRVAVAAERVVRDGALLLVLRVSDTGKGVDPALRPRIFEPFATSRPEGTGLGLAIVREIARAHRGDARLVTREGEGAAFLMELPWRPS</sequence>
<evidence type="ECO:0000256" key="9">
    <source>
        <dbReference type="ARBA" id="ARBA00023026"/>
    </source>
</evidence>
<evidence type="ECO:0000256" key="1">
    <source>
        <dbReference type="ARBA" id="ARBA00000085"/>
    </source>
</evidence>
<keyword evidence="13" id="KW-1185">Reference proteome</keyword>
<dbReference type="Pfam" id="PF00512">
    <property type="entry name" value="HisKA"/>
    <property type="match status" value="1"/>
</dbReference>
<dbReference type="InterPro" id="IPR004358">
    <property type="entry name" value="Sig_transdc_His_kin-like_C"/>
</dbReference>
<keyword evidence="4" id="KW-1003">Cell membrane</keyword>
<dbReference type="InterPro" id="IPR036890">
    <property type="entry name" value="HATPase_C_sf"/>
</dbReference>
<evidence type="ECO:0000259" key="11">
    <source>
        <dbReference type="PROSITE" id="PS50109"/>
    </source>
</evidence>
<dbReference type="PRINTS" id="PR00344">
    <property type="entry name" value="BCTRLSENSOR"/>
</dbReference>
<dbReference type="InterPro" id="IPR003594">
    <property type="entry name" value="HATPase_dom"/>
</dbReference>
<dbReference type="InterPro" id="IPR005467">
    <property type="entry name" value="His_kinase_dom"/>
</dbReference>
<dbReference type="InterPro" id="IPR036097">
    <property type="entry name" value="HisK_dim/P_sf"/>
</dbReference>
<dbReference type="SMART" id="SM00388">
    <property type="entry name" value="HisKA"/>
    <property type="match status" value="1"/>
</dbReference>
<name>A0ABU0HZA1_9HYPH</name>
<dbReference type="PROSITE" id="PS51257">
    <property type="entry name" value="PROKAR_LIPOPROTEIN"/>
    <property type="match status" value="1"/>
</dbReference>
<organism evidence="12 13">
    <name type="scientific">Methylobacterium aerolatum</name>
    <dbReference type="NCBI Taxonomy" id="418708"/>
    <lineage>
        <taxon>Bacteria</taxon>
        <taxon>Pseudomonadati</taxon>
        <taxon>Pseudomonadota</taxon>
        <taxon>Alphaproteobacteria</taxon>
        <taxon>Hyphomicrobiales</taxon>
        <taxon>Methylobacteriaceae</taxon>
        <taxon>Methylobacterium</taxon>
    </lineage>
</organism>
<evidence type="ECO:0000256" key="10">
    <source>
        <dbReference type="SAM" id="Phobius"/>
    </source>
</evidence>
<keyword evidence="5" id="KW-0597">Phosphoprotein</keyword>
<dbReference type="InterPro" id="IPR003661">
    <property type="entry name" value="HisK_dim/P_dom"/>
</dbReference>
<dbReference type="Gene3D" id="3.30.565.10">
    <property type="entry name" value="Histidine kinase-like ATPase, C-terminal domain"/>
    <property type="match status" value="1"/>
</dbReference>
<dbReference type="SUPFAM" id="SSF47384">
    <property type="entry name" value="Homodimeric domain of signal transducing histidine kinase"/>
    <property type="match status" value="1"/>
</dbReference>